<dbReference type="EMBL" id="OE189271">
    <property type="protein sequence ID" value="CAD7578960.1"/>
    <property type="molecule type" value="Genomic_DNA"/>
</dbReference>
<comment type="similarity">
    <text evidence="6">Belongs to the Smac/DIABLO protein family.</text>
</comment>
<dbReference type="GO" id="GO:0008631">
    <property type="term" value="P:intrinsic apoptotic signaling pathway in response to oxidative stress"/>
    <property type="evidence" value="ECO:0007669"/>
    <property type="project" value="TreeGrafter"/>
</dbReference>
<dbReference type="InterPro" id="IPR015142">
    <property type="entry name" value="Smac_DIABLO"/>
</dbReference>
<dbReference type="InterPro" id="IPR009062">
    <property type="entry name" value="Smac/DIABLO-like_sf"/>
</dbReference>
<dbReference type="Pfam" id="PF09057">
    <property type="entry name" value="Smac_DIABLO"/>
    <property type="match status" value="1"/>
</dbReference>
<dbReference type="SUPFAM" id="SSF46984">
    <property type="entry name" value="Smac/diablo"/>
    <property type="match status" value="1"/>
</dbReference>
<organism evidence="7">
    <name type="scientific">Timema californicum</name>
    <name type="common">California timema</name>
    <name type="synonym">Walking stick</name>
    <dbReference type="NCBI Taxonomy" id="61474"/>
    <lineage>
        <taxon>Eukaryota</taxon>
        <taxon>Metazoa</taxon>
        <taxon>Ecdysozoa</taxon>
        <taxon>Arthropoda</taxon>
        <taxon>Hexapoda</taxon>
        <taxon>Insecta</taxon>
        <taxon>Pterygota</taxon>
        <taxon>Neoptera</taxon>
        <taxon>Polyneoptera</taxon>
        <taxon>Phasmatodea</taxon>
        <taxon>Timematodea</taxon>
        <taxon>Timematoidea</taxon>
        <taxon>Timematidae</taxon>
        <taxon>Timema</taxon>
    </lineage>
</organism>
<protein>
    <recommendedName>
        <fullName evidence="5">Direct IAP-binding protein with low pI</fullName>
    </recommendedName>
</protein>
<dbReference type="PANTHER" id="PTHR32247:SF3">
    <property type="entry name" value="DIABLO IAP-BINDING MITOCHONDRIAL PROTEIN"/>
    <property type="match status" value="1"/>
</dbReference>
<keyword evidence="3" id="KW-0809">Transit peptide</keyword>
<evidence type="ECO:0000256" key="5">
    <source>
        <dbReference type="ARBA" id="ARBA00033049"/>
    </source>
</evidence>
<dbReference type="AlphaFoldDB" id="A0A7R9JGQ8"/>
<sequence length="268" mass="29764">MEYLLHISIQLPKLDSGRVVRTGVKTALLLSVQCHTSEGCKCDKTLIPVQVQSVAYLSTDLKVPGSIPGMAEKLIIGEMWVSSFRVINLWSGGLDVVSVQDLISCPQIPGLDKVSHEALIRQACAGSLETSSQLITFTTTAILETAHKYRDSMSRLMKLLEESMDPNVSEHYKSSLNDRIVEVRVESAELRNCLLEMSGFMDHVTKLATASAEISYLAGAEYVSTSMCERVNSANKELQVEFDKTKKLEEQLLKVQAEFVQRMCNEET</sequence>
<evidence type="ECO:0000256" key="1">
    <source>
        <dbReference type="ARBA" id="ARBA00004173"/>
    </source>
</evidence>
<evidence type="ECO:0000256" key="6">
    <source>
        <dbReference type="ARBA" id="ARBA00046319"/>
    </source>
</evidence>
<name>A0A7R9JGQ8_TIMCA</name>
<dbReference type="Gene3D" id="1.20.58.70">
    <property type="match status" value="1"/>
</dbReference>
<keyword evidence="2" id="KW-0053">Apoptosis</keyword>
<dbReference type="GO" id="GO:0051402">
    <property type="term" value="P:neuron apoptotic process"/>
    <property type="evidence" value="ECO:0007669"/>
    <property type="project" value="TreeGrafter"/>
</dbReference>
<evidence type="ECO:0000256" key="4">
    <source>
        <dbReference type="ARBA" id="ARBA00023128"/>
    </source>
</evidence>
<evidence type="ECO:0000256" key="3">
    <source>
        <dbReference type="ARBA" id="ARBA00022946"/>
    </source>
</evidence>
<dbReference type="GO" id="GO:0005739">
    <property type="term" value="C:mitochondrion"/>
    <property type="evidence" value="ECO:0007669"/>
    <property type="project" value="UniProtKB-SubCell"/>
</dbReference>
<accession>A0A7R9JGQ8</accession>
<comment type="subcellular location">
    <subcellularLocation>
        <location evidence="1">Mitochondrion</location>
    </subcellularLocation>
</comment>
<keyword evidence="4" id="KW-0496">Mitochondrion</keyword>
<evidence type="ECO:0000256" key="2">
    <source>
        <dbReference type="ARBA" id="ARBA00022703"/>
    </source>
</evidence>
<proteinExistence type="inferred from homology"/>
<dbReference type="PANTHER" id="PTHR32247">
    <property type="entry name" value="DIABLO HOMOLOG, MITOCHONDRIAL"/>
    <property type="match status" value="1"/>
</dbReference>
<reference evidence="7" key="1">
    <citation type="submission" date="2020-11" db="EMBL/GenBank/DDBJ databases">
        <authorList>
            <person name="Tran Van P."/>
        </authorList>
    </citation>
    <scope>NUCLEOTIDE SEQUENCE</scope>
</reference>
<gene>
    <name evidence="7" type="ORF">TCMB3V08_LOCUS11497</name>
</gene>
<evidence type="ECO:0000313" key="7">
    <source>
        <dbReference type="EMBL" id="CAD7578960.1"/>
    </source>
</evidence>